<comment type="caution">
    <text evidence="2">The sequence shown here is derived from an EMBL/GenBank/DDBJ whole genome shotgun (WGS) entry which is preliminary data.</text>
</comment>
<dbReference type="Proteomes" id="UP001169066">
    <property type="component" value="Unassembled WGS sequence"/>
</dbReference>
<dbReference type="EMBL" id="JAQIBC010000003">
    <property type="protein sequence ID" value="MDM5263785.1"/>
    <property type="molecule type" value="Genomic_DNA"/>
</dbReference>
<keyword evidence="1" id="KW-1133">Transmembrane helix</keyword>
<evidence type="ECO:0000313" key="3">
    <source>
        <dbReference type="Proteomes" id="UP001169066"/>
    </source>
</evidence>
<evidence type="ECO:0000256" key="1">
    <source>
        <dbReference type="SAM" id="Phobius"/>
    </source>
</evidence>
<name>A0ABT7QRR7_9BACT</name>
<feature type="transmembrane region" description="Helical" evidence="1">
    <location>
        <begin position="44"/>
        <end position="62"/>
    </location>
</feature>
<sequence length="177" mass="20299">MQENQYTIQTIIQSVFKEHNYKIKKRLIYDNALFGGLSSKWIKLAFLILPFAMYAAIFNPASFKALGIAQAIVFYIILLVFAMQIVVAVSYFNNKKVLKTATKAWEVYFPGIDFKMILSSGVTPYMDFKKYYEAALSDGLVEEALKDKMSEAFQQMESENTHLVEAMKKDKEKRAGK</sequence>
<keyword evidence="3" id="KW-1185">Reference proteome</keyword>
<evidence type="ECO:0000313" key="2">
    <source>
        <dbReference type="EMBL" id="MDM5263785.1"/>
    </source>
</evidence>
<protein>
    <submittedName>
        <fullName evidence="2">Uncharacterized protein</fullName>
    </submittedName>
</protein>
<proteinExistence type="predicted"/>
<dbReference type="RefSeq" id="WP_289401759.1">
    <property type="nucleotide sequence ID" value="NZ_JAQIBC010000003.1"/>
</dbReference>
<feature type="transmembrane region" description="Helical" evidence="1">
    <location>
        <begin position="68"/>
        <end position="92"/>
    </location>
</feature>
<reference evidence="2" key="1">
    <citation type="submission" date="2023-01" db="EMBL/GenBank/DDBJ databases">
        <title>Sulfurovum sp. XTW-4 genome assembly.</title>
        <authorList>
            <person name="Wang J."/>
        </authorList>
    </citation>
    <scope>NUCLEOTIDE SEQUENCE</scope>
    <source>
        <strain evidence="2">XTW-4</strain>
    </source>
</reference>
<keyword evidence="1" id="KW-0812">Transmembrane</keyword>
<gene>
    <name evidence="2" type="ORF">PF327_06205</name>
</gene>
<keyword evidence="1" id="KW-0472">Membrane</keyword>
<organism evidence="2 3">
    <name type="scientific">Sulfurovum xiamenensis</name>
    <dbReference type="NCBI Taxonomy" id="3019066"/>
    <lineage>
        <taxon>Bacteria</taxon>
        <taxon>Pseudomonadati</taxon>
        <taxon>Campylobacterota</taxon>
        <taxon>Epsilonproteobacteria</taxon>
        <taxon>Campylobacterales</taxon>
        <taxon>Sulfurovaceae</taxon>
        <taxon>Sulfurovum</taxon>
    </lineage>
</organism>
<accession>A0ABT7QRR7</accession>